<gene>
    <name evidence="1" type="ORF">KC01_LOCUS37352</name>
</gene>
<reference evidence="1 2" key="1">
    <citation type="submission" date="2024-04" db="EMBL/GenBank/DDBJ databases">
        <authorList>
            <person name="Waldvogel A.-M."/>
            <person name="Schoenle A."/>
        </authorList>
    </citation>
    <scope>NUCLEOTIDE SEQUENCE [LARGE SCALE GENOMIC DNA]</scope>
</reference>
<evidence type="ECO:0000313" key="1">
    <source>
        <dbReference type="EMBL" id="CAL1610811.1"/>
    </source>
</evidence>
<proteinExistence type="predicted"/>
<organism evidence="1 2">
    <name type="scientific">Knipowitschia caucasica</name>
    <name type="common">Caucasian dwarf goby</name>
    <name type="synonym">Pomatoschistus caucasicus</name>
    <dbReference type="NCBI Taxonomy" id="637954"/>
    <lineage>
        <taxon>Eukaryota</taxon>
        <taxon>Metazoa</taxon>
        <taxon>Chordata</taxon>
        <taxon>Craniata</taxon>
        <taxon>Vertebrata</taxon>
        <taxon>Euteleostomi</taxon>
        <taxon>Actinopterygii</taxon>
        <taxon>Neopterygii</taxon>
        <taxon>Teleostei</taxon>
        <taxon>Neoteleostei</taxon>
        <taxon>Acanthomorphata</taxon>
        <taxon>Gobiaria</taxon>
        <taxon>Gobiiformes</taxon>
        <taxon>Gobioidei</taxon>
        <taxon>Gobiidae</taxon>
        <taxon>Gobiinae</taxon>
        <taxon>Knipowitschia</taxon>
    </lineage>
</organism>
<name>A0AAV2MBQ7_KNICA</name>
<dbReference type="AlphaFoldDB" id="A0AAV2MBQ7"/>
<accession>A0AAV2MBQ7</accession>
<protein>
    <submittedName>
        <fullName evidence="1">Uncharacterized protein</fullName>
    </submittedName>
</protein>
<sequence length="66" mass="7542">MLNSMGRLWKEHELERQCCCALAVFLTIPHLVFHGKENLDGFFGFSLDGDGEPVPRTGFELNHHRS</sequence>
<dbReference type="EMBL" id="OZ035829">
    <property type="protein sequence ID" value="CAL1610811.1"/>
    <property type="molecule type" value="Genomic_DNA"/>
</dbReference>
<dbReference type="Proteomes" id="UP001497482">
    <property type="component" value="Chromosome 7"/>
</dbReference>
<evidence type="ECO:0000313" key="2">
    <source>
        <dbReference type="Proteomes" id="UP001497482"/>
    </source>
</evidence>
<keyword evidence="2" id="KW-1185">Reference proteome</keyword>